<dbReference type="Proteomes" id="UP000789342">
    <property type="component" value="Unassembled WGS sequence"/>
</dbReference>
<dbReference type="OrthoDB" id="2446621at2759"/>
<dbReference type="AlphaFoldDB" id="A0A9N8V5Q3"/>
<name>A0A9N8V5Q3_9GLOM</name>
<evidence type="ECO:0000313" key="1">
    <source>
        <dbReference type="EMBL" id="CAG8443265.1"/>
    </source>
</evidence>
<protein>
    <submittedName>
        <fullName evidence="1">2763_t:CDS:1</fullName>
    </submittedName>
</protein>
<comment type="caution">
    <text evidence="1">The sequence shown here is derived from an EMBL/GenBank/DDBJ whole genome shotgun (WGS) entry which is preliminary data.</text>
</comment>
<accession>A0A9N8V5Q3</accession>
<evidence type="ECO:0000313" key="2">
    <source>
        <dbReference type="Proteomes" id="UP000789342"/>
    </source>
</evidence>
<organism evidence="1 2">
    <name type="scientific">Acaulospora morrowiae</name>
    <dbReference type="NCBI Taxonomy" id="94023"/>
    <lineage>
        <taxon>Eukaryota</taxon>
        <taxon>Fungi</taxon>
        <taxon>Fungi incertae sedis</taxon>
        <taxon>Mucoromycota</taxon>
        <taxon>Glomeromycotina</taxon>
        <taxon>Glomeromycetes</taxon>
        <taxon>Diversisporales</taxon>
        <taxon>Acaulosporaceae</taxon>
        <taxon>Acaulospora</taxon>
    </lineage>
</organism>
<dbReference type="EMBL" id="CAJVPV010000113">
    <property type="protein sequence ID" value="CAG8443265.1"/>
    <property type="molecule type" value="Genomic_DNA"/>
</dbReference>
<proteinExistence type="predicted"/>
<keyword evidence="2" id="KW-1185">Reference proteome</keyword>
<reference evidence="1" key="1">
    <citation type="submission" date="2021-06" db="EMBL/GenBank/DDBJ databases">
        <authorList>
            <person name="Kallberg Y."/>
            <person name="Tangrot J."/>
            <person name="Rosling A."/>
        </authorList>
    </citation>
    <scope>NUCLEOTIDE SEQUENCE</scope>
    <source>
        <strain evidence="1">CL551</strain>
    </source>
</reference>
<sequence length="119" mass="14145">MREAKNANKRAIKRQHSHIPVRSYFEDILSERKRLEFRIAQPYYVKSSIDVLDEVRAYGAREIISDIPEALGMNHSLNNKAVAESPKHYCYFVLDFKPSPRKIQWRERNAQIIIKDWML</sequence>
<gene>
    <name evidence="1" type="ORF">AMORRO_LOCUS443</name>
</gene>